<organism evidence="7 8">
    <name type="scientific">Triplophysa rosa</name>
    <name type="common">Cave loach</name>
    <dbReference type="NCBI Taxonomy" id="992332"/>
    <lineage>
        <taxon>Eukaryota</taxon>
        <taxon>Metazoa</taxon>
        <taxon>Chordata</taxon>
        <taxon>Craniata</taxon>
        <taxon>Vertebrata</taxon>
        <taxon>Euteleostomi</taxon>
        <taxon>Actinopterygii</taxon>
        <taxon>Neopterygii</taxon>
        <taxon>Teleostei</taxon>
        <taxon>Ostariophysi</taxon>
        <taxon>Cypriniformes</taxon>
        <taxon>Nemacheilidae</taxon>
        <taxon>Triplophysa</taxon>
    </lineage>
</organism>
<dbReference type="EC" id="2.1.1.354" evidence="1"/>
<dbReference type="GO" id="GO:0005634">
    <property type="term" value="C:nucleus"/>
    <property type="evidence" value="ECO:0007669"/>
    <property type="project" value="TreeGrafter"/>
</dbReference>
<evidence type="ECO:0000256" key="1">
    <source>
        <dbReference type="ARBA" id="ARBA00012182"/>
    </source>
</evidence>
<dbReference type="PANTHER" id="PTHR12197:SF288">
    <property type="entry name" value="HISTONE-LYSINE N-METHYLTRANSFERASE SMYD3"/>
    <property type="match status" value="1"/>
</dbReference>
<keyword evidence="2" id="KW-0489">Methyltransferase</keyword>
<keyword evidence="3" id="KW-0808">Transferase</keyword>
<dbReference type="Proteomes" id="UP001059041">
    <property type="component" value="Linkage Group LG10"/>
</dbReference>
<proteinExistence type="predicted"/>
<reference evidence="7" key="1">
    <citation type="submission" date="2021-02" db="EMBL/GenBank/DDBJ databases">
        <title>Comparative genomics reveals that relaxation of natural selection precedes convergent phenotypic evolution of cavefish.</title>
        <authorList>
            <person name="Peng Z."/>
        </authorList>
    </citation>
    <scope>NUCLEOTIDE SEQUENCE</scope>
    <source>
        <tissue evidence="7">Muscle</tissue>
    </source>
</reference>
<dbReference type="InterPro" id="IPR046341">
    <property type="entry name" value="SET_dom_sf"/>
</dbReference>
<sequence length="414" mass="47967">MFSFCLRQILTLPFECLNRNRDSSDQATFFQCFLTILVSVYFNSMSKSCMTLFICSTQESHTSLNHFLYALVFNMVCCLLLMVSKKQKCYCACVPSWTALNFRYTFTNNRMPSLQSSQELHTYIPYWTILPRQQGEQEKEHAQTSLSLVCRRERERAYVREVQVTCNCFSISDGELQDVGVGLYPSMSLLNHDCRPNCVMMFEGKTIKLRAVRVIRACEELTISYTDVLAPCRERQSHLQEQYNFLCQCKRCTTEDRDCEMLAGEKSAWMAVRDSIPHLQQLQSEQHWEALLKESQTLLHRYADVVPDKNIYVLRLLDLATDACISLDDYERALEYGSRALEPYKFYYCDPHPSRAVELLRVGKLQHFLGSVEEAQRSFTRAYDIMKVTHGAEHALTNEVSKKLGECQAELGRV</sequence>
<dbReference type="GO" id="GO:0140999">
    <property type="term" value="F:histone H3K4 trimethyltransferase activity"/>
    <property type="evidence" value="ECO:0007669"/>
    <property type="project" value="UniProtKB-EC"/>
</dbReference>
<dbReference type="EMBL" id="JAFHDT010000010">
    <property type="protein sequence ID" value="KAI7805008.1"/>
    <property type="molecule type" value="Genomic_DNA"/>
</dbReference>
<dbReference type="InterPro" id="IPR001214">
    <property type="entry name" value="SET_dom"/>
</dbReference>
<comment type="catalytic activity">
    <reaction evidence="5">
        <text>L-lysyl(4)-[histone H3] + 3 S-adenosyl-L-methionine = N(6),N(6),N(6)-trimethyl-L-lysyl(4)-[histone H3] + 3 S-adenosyl-L-homocysteine + 3 H(+)</text>
        <dbReference type="Rhea" id="RHEA:60260"/>
        <dbReference type="Rhea" id="RHEA-COMP:15537"/>
        <dbReference type="Rhea" id="RHEA-COMP:15547"/>
        <dbReference type="ChEBI" id="CHEBI:15378"/>
        <dbReference type="ChEBI" id="CHEBI:29969"/>
        <dbReference type="ChEBI" id="CHEBI:57856"/>
        <dbReference type="ChEBI" id="CHEBI:59789"/>
        <dbReference type="ChEBI" id="CHEBI:61961"/>
        <dbReference type="EC" id="2.1.1.354"/>
    </reaction>
</comment>
<dbReference type="PANTHER" id="PTHR12197">
    <property type="entry name" value="HISTONE-LYSINE N-METHYLTRANSFERASE SMYD"/>
    <property type="match status" value="1"/>
</dbReference>
<feature type="domain" description="SET" evidence="6">
    <location>
        <begin position="112"/>
        <end position="226"/>
    </location>
</feature>
<keyword evidence="8" id="KW-1185">Reference proteome</keyword>
<dbReference type="InterPro" id="IPR011990">
    <property type="entry name" value="TPR-like_helical_dom_sf"/>
</dbReference>
<dbReference type="Gene3D" id="1.25.40.970">
    <property type="match status" value="1"/>
</dbReference>
<evidence type="ECO:0000313" key="8">
    <source>
        <dbReference type="Proteomes" id="UP001059041"/>
    </source>
</evidence>
<evidence type="ECO:0000256" key="3">
    <source>
        <dbReference type="ARBA" id="ARBA00022679"/>
    </source>
</evidence>
<dbReference type="Pfam" id="PF00856">
    <property type="entry name" value="SET"/>
    <property type="match status" value="1"/>
</dbReference>
<comment type="caution">
    <text evidence="7">The sequence shown here is derived from an EMBL/GenBank/DDBJ whole genome shotgun (WGS) entry which is preliminary data.</text>
</comment>
<dbReference type="AlphaFoldDB" id="A0A9W7WMP4"/>
<dbReference type="GO" id="GO:0032259">
    <property type="term" value="P:methylation"/>
    <property type="evidence" value="ECO:0007669"/>
    <property type="project" value="UniProtKB-KW"/>
</dbReference>
<dbReference type="SUPFAM" id="SSF48452">
    <property type="entry name" value="TPR-like"/>
    <property type="match status" value="1"/>
</dbReference>
<dbReference type="PROSITE" id="PS50280">
    <property type="entry name" value="SET"/>
    <property type="match status" value="1"/>
</dbReference>
<evidence type="ECO:0000256" key="2">
    <source>
        <dbReference type="ARBA" id="ARBA00022603"/>
    </source>
</evidence>
<dbReference type="SUPFAM" id="SSF82199">
    <property type="entry name" value="SET domain"/>
    <property type="match status" value="1"/>
</dbReference>
<dbReference type="FunFam" id="2.170.270.10:FF:000013">
    <property type="entry name" value="Histone-lysine N-methyltransferase SMYD1 isoform 1"/>
    <property type="match status" value="1"/>
</dbReference>
<evidence type="ECO:0000259" key="6">
    <source>
        <dbReference type="PROSITE" id="PS50280"/>
    </source>
</evidence>
<keyword evidence="4" id="KW-0949">S-adenosyl-L-methionine</keyword>
<dbReference type="InterPro" id="IPR050869">
    <property type="entry name" value="H3K4_H4K5_MeTrfase"/>
</dbReference>
<name>A0A9W7WMP4_TRIRA</name>
<evidence type="ECO:0000256" key="4">
    <source>
        <dbReference type="ARBA" id="ARBA00022691"/>
    </source>
</evidence>
<dbReference type="Gene3D" id="1.25.40.10">
    <property type="entry name" value="Tetratricopeptide repeat domain"/>
    <property type="match status" value="1"/>
</dbReference>
<dbReference type="Gene3D" id="2.170.270.10">
    <property type="entry name" value="SET domain"/>
    <property type="match status" value="1"/>
</dbReference>
<accession>A0A9W7WMP4</accession>
<evidence type="ECO:0000313" key="7">
    <source>
        <dbReference type="EMBL" id="KAI7805008.1"/>
    </source>
</evidence>
<protein>
    <recommendedName>
        <fullName evidence="1">[histone H3]-lysine(4) N-trimethyltransferase</fullName>
        <ecNumber evidence="1">2.1.1.354</ecNumber>
    </recommendedName>
</protein>
<evidence type="ECO:0000256" key="5">
    <source>
        <dbReference type="ARBA" id="ARBA00047571"/>
    </source>
</evidence>
<gene>
    <name evidence="7" type="ORF">IRJ41_024384</name>
</gene>